<feature type="non-terminal residue" evidence="7">
    <location>
        <position position="1"/>
    </location>
</feature>
<dbReference type="Gene3D" id="1.10.730.10">
    <property type="entry name" value="Isoleucyl-tRNA Synthetase, Domain 1"/>
    <property type="match status" value="1"/>
</dbReference>
<evidence type="ECO:0000259" key="6">
    <source>
        <dbReference type="Pfam" id="PF08264"/>
    </source>
</evidence>
<keyword evidence="2" id="KW-0547">Nucleotide-binding</keyword>
<dbReference type="RefSeq" id="WP_311616611.1">
    <property type="nucleotide sequence ID" value="NZ_JAVRFI010000098.1"/>
</dbReference>
<gene>
    <name evidence="7" type="ORF">RM609_34360</name>
</gene>
<protein>
    <submittedName>
        <fullName evidence="7">Class I tRNA ligase family protein</fullName>
    </submittedName>
</protein>
<dbReference type="GO" id="GO:0016874">
    <property type="term" value="F:ligase activity"/>
    <property type="evidence" value="ECO:0007669"/>
    <property type="project" value="UniProtKB-KW"/>
</dbReference>
<evidence type="ECO:0000256" key="3">
    <source>
        <dbReference type="ARBA" id="ARBA00022840"/>
    </source>
</evidence>
<keyword evidence="1 7" id="KW-0436">Ligase</keyword>
<feature type="non-terminal residue" evidence="7">
    <location>
        <position position="85"/>
    </location>
</feature>
<organism evidence="7 8">
    <name type="scientific">Streptomyces hesseae</name>
    <dbReference type="NCBI Taxonomy" id="3075519"/>
    <lineage>
        <taxon>Bacteria</taxon>
        <taxon>Bacillati</taxon>
        <taxon>Actinomycetota</taxon>
        <taxon>Actinomycetes</taxon>
        <taxon>Kitasatosporales</taxon>
        <taxon>Streptomycetaceae</taxon>
        <taxon>Streptomyces</taxon>
    </lineage>
</organism>
<dbReference type="PANTHER" id="PTHR42780">
    <property type="entry name" value="SOLEUCYL-TRNA SYNTHETASE"/>
    <property type="match status" value="1"/>
</dbReference>
<keyword evidence="8" id="KW-1185">Reference proteome</keyword>
<keyword evidence="3" id="KW-0067">ATP-binding</keyword>
<proteinExistence type="predicted"/>
<evidence type="ECO:0000313" key="8">
    <source>
        <dbReference type="Proteomes" id="UP001180531"/>
    </source>
</evidence>
<evidence type="ECO:0000256" key="4">
    <source>
        <dbReference type="ARBA" id="ARBA00022917"/>
    </source>
</evidence>
<evidence type="ECO:0000256" key="5">
    <source>
        <dbReference type="ARBA" id="ARBA00023146"/>
    </source>
</evidence>
<dbReference type="Pfam" id="PF08264">
    <property type="entry name" value="Anticodon_1"/>
    <property type="match status" value="1"/>
</dbReference>
<dbReference type="InterPro" id="IPR009080">
    <property type="entry name" value="tRNAsynth_Ia_anticodon-bd"/>
</dbReference>
<comment type="caution">
    <text evidence="7">The sequence shown here is derived from an EMBL/GenBank/DDBJ whole genome shotgun (WGS) entry which is preliminary data.</text>
</comment>
<evidence type="ECO:0000256" key="1">
    <source>
        <dbReference type="ARBA" id="ARBA00022598"/>
    </source>
</evidence>
<name>A0ABU2T0H2_9ACTN</name>
<dbReference type="EMBL" id="JAVRFI010000098">
    <property type="protein sequence ID" value="MDT0454114.1"/>
    <property type="molecule type" value="Genomic_DNA"/>
</dbReference>
<keyword evidence="5" id="KW-0030">Aminoacyl-tRNA synthetase</keyword>
<evidence type="ECO:0000256" key="2">
    <source>
        <dbReference type="ARBA" id="ARBA00022741"/>
    </source>
</evidence>
<sequence length="85" mass="9726">SDPAPADRPLIDRWLLGELNTLVDQVTQALEAYDTQRAGKLLSSFVDDLSNWYVRRSRRRFWQGDAAALRTLHDVVETVTRLMAP</sequence>
<dbReference type="Proteomes" id="UP001180531">
    <property type="component" value="Unassembled WGS sequence"/>
</dbReference>
<dbReference type="InterPro" id="IPR013155">
    <property type="entry name" value="M/V/L/I-tRNA-synth_anticd-bd"/>
</dbReference>
<dbReference type="PANTHER" id="PTHR42780:SF1">
    <property type="entry name" value="ISOLEUCINE--TRNA LIGASE, CYTOPLASMIC"/>
    <property type="match status" value="1"/>
</dbReference>
<dbReference type="SUPFAM" id="SSF47323">
    <property type="entry name" value="Anticodon-binding domain of a subclass of class I aminoacyl-tRNA synthetases"/>
    <property type="match status" value="1"/>
</dbReference>
<reference evidence="7" key="1">
    <citation type="submission" date="2024-05" db="EMBL/GenBank/DDBJ databases">
        <title>30 novel species of actinomycetes from the DSMZ collection.</title>
        <authorList>
            <person name="Nouioui I."/>
        </authorList>
    </citation>
    <scope>NUCLEOTIDE SEQUENCE</scope>
    <source>
        <strain evidence="7">DSM 40473</strain>
    </source>
</reference>
<feature type="domain" description="Methionyl/Valyl/Leucyl/Isoleucyl-tRNA synthetase anticodon-binding" evidence="6">
    <location>
        <begin position="12"/>
        <end position="85"/>
    </location>
</feature>
<dbReference type="InterPro" id="IPR023586">
    <property type="entry name" value="Ile-tRNA-ligase_type2"/>
</dbReference>
<keyword evidence="4" id="KW-0648">Protein biosynthesis</keyword>
<evidence type="ECO:0000313" key="7">
    <source>
        <dbReference type="EMBL" id="MDT0454114.1"/>
    </source>
</evidence>
<accession>A0ABU2T0H2</accession>